<evidence type="ECO:0000313" key="4">
    <source>
        <dbReference type="Proteomes" id="UP000024635"/>
    </source>
</evidence>
<keyword evidence="4" id="KW-1185">Reference proteome</keyword>
<sequence>MRTLLVILLCSSAAAAWLHNSLAGPWGGKEVKEVSTATIDYDRAPWDYPEDPSDTNYLPRAKKPKAKPREKRNNDDRKMVDDDRAPRKYPKDPFITEHPPWYENHKTQPREKRHHDDRWMVDVAYNEHRDQWYKYDCRRVCYLEECSGTQGGTFKNFDCFKPAEHNVRHFHLNDGWHKLLTCKATSDTDYVVLSADKRGTPVTIGAGSASKMIRCNDRGKWVTKTDRGKEVEVRNAFCYVVPKVEL</sequence>
<proteinExistence type="predicted"/>
<evidence type="ECO:0000313" key="3">
    <source>
        <dbReference type="EMBL" id="EYB96648.1"/>
    </source>
</evidence>
<dbReference type="Proteomes" id="UP000024635">
    <property type="component" value="Unassembled WGS sequence"/>
</dbReference>
<keyword evidence="2" id="KW-0732">Signal</keyword>
<dbReference type="EMBL" id="JARK01001484">
    <property type="protein sequence ID" value="EYB96648.1"/>
    <property type="molecule type" value="Genomic_DNA"/>
</dbReference>
<dbReference type="AlphaFoldDB" id="A0A016T116"/>
<feature type="compositionally biased region" description="Basic residues" evidence="1">
    <location>
        <begin position="60"/>
        <end position="70"/>
    </location>
</feature>
<name>A0A016T116_9BILA</name>
<feature type="compositionally biased region" description="Basic and acidic residues" evidence="1">
    <location>
        <begin position="71"/>
        <end position="90"/>
    </location>
</feature>
<feature type="chain" id="PRO_5001487430" evidence="2">
    <location>
        <begin position="17"/>
        <end position="246"/>
    </location>
</feature>
<comment type="caution">
    <text evidence="3">The sequence shown here is derived from an EMBL/GenBank/DDBJ whole genome shotgun (WGS) entry which is preliminary data.</text>
</comment>
<feature type="region of interest" description="Disordered" evidence="1">
    <location>
        <begin position="50"/>
        <end position="90"/>
    </location>
</feature>
<evidence type="ECO:0000256" key="2">
    <source>
        <dbReference type="SAM" id="SignalP"/>
    </source>
</evidence>
<protein>
    <submittedName>
        <fullName evidence="3">Uncharacterized protein</fullName>
    </submittedName>
</protein>
<reference evidence="4" key="1">
    <citation type="journal article" date="2015" name="Nat. Genet.">
        <title>The genome and transcriptome of the zoonotic hookworm Ancylostoma ceylanicum identify infection-specific gene families.</title>
        <authorList>
            <person name="Schwarz E.M."/>
            <person name="Hu Y."/>
            <person name="Antoshechkin I."/>
            <person name="Miller M.M."/>
            <person name="Sternberg P.W."/>
            <person name="Aroian R.V."/>
        </authorList>
    </citation>
    <scope>NUCLEOTIDE SEQUENCE</scope>
    <source>
        <strain evidence="4">HY135</strain>
    </source>
</reference>
<dbReference type="OrthoDB" id="5858496at2759"/>
<feature type="signal peptide" evidence="2">
    <location>
        <begin position="1"/>
        <end position="16"/>
    </location>
</feature>
<gene>
    <name evidence="3" type="primary">Acey_s0148.g2647</name>
    <name evidence="3" type="ORF">Y032_0148g2647</name>
</gene>
<organism evidence="3 4">
    <name type="scientific">Ancylostoma ceylanicum</name>
    <dbReference type="NCBI Taxonomy" id="53326"/>
    <lineage>
        <taxon>Eukaryota</taxon>
        <taxon>Metazoa</taxon>
        <taxon>Ecdysozoa</taxon>
        <taxon>Nematoda</taxon>
        <taxon>Chromadorea</taxon>
        <taxon>Rhabditida</taxon>
        <taxon>Rhabditina</taxon>
        <taxon>Rhabditomorpha</taxon>
        <taxon>Strongyloidea</taxon>
        <taxon>Ancylostomatidae</taxon>
        <taxon>Ancylostomatinae</taxon>
        <taxon>Ancylostoma</taxon>
    </lineage>
</organism>
<accession>A0A016T116</accession>
<evidence type="ECO:0000256" key="1">
    <source>
        <dbReference type="SAM" id="MobiDB-lite"/>
    </source>
</evidence>